<feature type="compositionally biased region" description="Polar residues" evidence="1">
    <location>
        <begin position="1"/>
        <end position="11"/>
    </location>
</feature>
<feature type="region of interest" description="Disordered" evidence="1">
    <location>
        <begin position="1"/>
        <end position="104"/>
    </location>
</feature>
<dbReference type="EMBL" id="CP034205">
    <property type="protein sequence ID" value="QBZ57170.1"/>
    <property type="molecule type" value="Genomic_DNA"/>
</dbReference>
<sequence>MTMTDPSTAGSNAMAEGGQGSAPIQQAPGLQDIAPKDTGAALNDPFPDRRQSDEWDASKVPPSRFQKRKGSIYSTPGSRDGHVDRNTQHKFHETHAEKGYGEKK</sequence>
<evidence type="ECO:0000313" key="2">
    <source>
        <dbReference type="EMBL" id="QBZ57170.1"/>
    </source>
</evidence>
<name>A0A4P7NAH1_PYROR</name>
<proteinExistence type="predicted"/>
<organism evidence="2 3">
    <name type="scientific">Pyricularia oryzae</name>
    <name type="common">Rice blast fungus</name>
    <name type="synonym">Magnaporthe oryzae</name>
    <dbReference type="NCBI Taxonomy" id="318829"/>
    <lineage>
        <taxon>Eukaryota</taxon>
        <taxon>Fungi</taxon>
        <taxon>Dikarya</taxon>
        <taxon>Ascomycota</taxon>
        <taxon>Pezizomycotina</taxon>
        <taxon>Sordariomycetes</taxon>
        <taxon>Sordariomycetidae</taxon>
        <taxon>Magnaporthales</taxon>
        <taxon>Pyriculariaceae</taxon>
        <taxon>Pyricularia</taxon>
    </lineage>
</organism>
<dbReference type="Proteomes" id="UP000294847">
    <property type="component" value="Chromosome 2"/>
</dbReference>
<dbReference type="AlphaFoldDB" id="A0A4P7NAH1"/>
<protein>
    <submittedName>
        <fullName evidence="2">Uncharacterized protein</fullName>
    </submittedName>
</protein>
<feature type="compositionally biased region" description="Basic and acidic residues" evidence="1">
    <location>
        <begin position="46"/>
        <end position="57"/>
    </location>
</feature>
<reference evidence="2 3" key="1">
    <citation type="journal article" date="2019" name="Mol. Biol. Evol.">
        <title>Blast fungal genomes show frequent chromosomal changes, gene gains and losses, and effector gene turnover.</title>
        <authorList>
            <person name="Gomez Luciano L.B."/>
            <person name="Jason Tsai I."/>
            <person name="Chuma I."/>
            <person name="Tosa Y."/>
            <person name="Chen Y.H."/>
            <person name="Li J.Y."/>
            <person name="Li M.Y."/>
            <person name="Jade Lu M.Y."/>
            <person name="Nakayashiki H."/>
            <person name="Li W.H."/>
        </authorList>
    </citation>
    <scope>NUCLEOTIDE SEQUENCE [LARGE SCALE GENOMIC DNA]</scope>
    <source>
        <strain evidence="2">MZ5-1-6</strain>
    </source>
</reference>
<evidence type="ECO:0000313" key="3">
    <source>
        <dbReference type="Proteomes" id="UP000294847"/>
    </source>
</evidence>
<accession>A0A4P7NAH1</accession>
<feature type="compositionally biased region" description="Basic and acidic residues" evidence="1">
    <location>
        <begin position="79"/>
        <end position="104"/>
    </location>
</feature>
<gene>
    <name evidence="2" type="ORF">PoMZ_02094</name>
</gene>
<evidence type="ECO:0000256" key="1">
    <source>
        <dbReference type="SAM" id="MobiDB-lite"/>
    </source>
</evidence>